<dbReference type="RefSeq" id="WP_166176241.1">
    <property type="nucleotide sequence ID" value="NZ_CP045119.1"/>
</dbReference>
<dbReference type="Gene3D" id="2.160.10.10">
    <property type="entry name" value="Hexapeptide repeat proteins"/>
    <property type="match status" value="1"/>
</dbReference>
<dbReference type="Pfam" id="PF00483">
    <property type="entry name" value="NTP_transferase"/>
    <property type="match status" value="1"/>
</dbReference>
<dbReference type="KEGG" id="rub:GBA63_11475"/>
<protein>
    <submittedName>
        <fullName evidence="4">NTP transferase domain-containing protein</fullName>
    </submittedName>
</protein>
<dbReference type="SUPFAM" id="SSF53448">
    <property type="entry name" value="Nucleotide-diphospho-sugar transferases"/>
    <property type="match status" value="1"/>
</dbReference>
<dbReference type="InterPro" id="IPR005835">
    <property type="entry name" value="NTP_transferase_dom"/>
</dbReference>
<gene>
    <name evidence="4" type="ORF">GBA63_11475</name>
</gene>
<dbReference type="EMBL" id="CP045119">
    <property type="protein sequence ID" value="QIN83190.1"/>
    <property type="molecule type" value="Genomic_DNA"/>
</dbReference>
<evidence type="ECO:0000313" key="4">
    <source>
        <dbReference type="EMBL" id="QIN83190.1"/>
    </source>
</evidence>
<organism evidence="4 5">
    <name type="scientific">Rubrobacter tropicus</name>
    <dbReference type="NCBI Taxonomy" id="2653851"/>
    <lineage>
        <taxon>Bacteria</taxon>
        <taxon>Bacillati</taxon>
        <taxon>Actinomycetota</taxon>
        <taxon>Rubrobacteria</taxon>
        <taxon>Rubrobacterales</taxon>
        <taxon>Rubrobacteraceae</taxon>
        <taxon>Rubrobacter</taxon>
    </lineage>
</organism>
<dbReference type="GO" id="GO:0016740">
    <property type="term" value="F:transferase activity"/>
    <property type="evidence" value="ECO:0007669"/>
    <property type="project" value="UniProtKB-KW"/>
</dbReference>
<evidence type="ECO:0000313" key="5">
    <source>
        <dbReference type="Proteomes" id="UP000501452"/>
    </source>
</evidence>
<dbReference type="Pfam" id="PF25087">
    <property type="entry name" value="GMPPB_C"/>
    <property type="match status" value="1"/>
</dbReference>
<evidence type="ECO:0000259" key="2">
    <source>
        <dbReference type="Pfam" id="PF00483"/>
    </source>
</evidence>
<dbReference type="InterPro" id="IPR050486">
    <property type="entry name" value="Mannose-1P_guanyltransferase"/>
</dbReference>
<accession>A0A6G8Q9N1</accession>
<evidence type="ECO:0000256" key="1">
    <source>
        <dbReference type="ARBA" id="ARBA00007274"/>
    </source>
</evidence>
<dbReference type="Proteomes" id="UP000501452">
    <property type="component" value="Chromosome"/>
</dbReference>
<dbReference type="CDD" id="cd04181">
    <property type="entry name" value="NTP_transferase"/>
    <property type="match status" value="1"/>
</dbReference>
<dbReference type="InterPro" id="IPR056729">
    <property type="entry name" value="GMPPB_C"/>
</dbReference>
<feature type="domain" description="Nucleotidyl transferase" evidence="2">
    <location>
        <begin position="2"/>
        <end position="233"/>
    </location>
</feature>
<keyword evidence="4" id="KW-0808">Transferase</keyword>
<dbReference type="AlphaFoldDB" id="A0A6G8Q9N1"/>
<name>A0A6G8Q9N1_9ACTN</name>
<evidence type="ECO:0000259" key="3">
    <source>
        <dbReference type="Pfam" id="PF25087"/>
    </source>
</evidence>
<sequence>MKAVVLVGGQGTRLRPITFDTPKALVPLRNRPFMGYMLDFLRGGGLDGAVLSLGYLPDPIQDYLANWHDLRGFDVDYAVEEHALGTAGGIKNAEEYLDGDPFVVVNGDVLTGMDLAEAIRIHKASDALATITLTSVEDPTAYGLVEVDHDMVVQRFIEKPAADEVTTNLVNAGVYVLEPEVLGMIPAGREVSIEREIFPELQARGRLMAHVSSSYWRDIGTPRSYLAASHDVLSGAVGTDRTNFEYMDVKEDASCGKNVKLLPPLSVAEGCEISDLATIGGRSALGRNCRIGRGAVVEGSILLDGARVDAGAVIRGSIIGRDARVGRGAIVRGLSVLGAGCVVGEGNVLDQGIRVNPGVVLPPRSLRF</sequence>
<keyword evidence="5" id="KW-1185">Reference proteome</keyword>
<proteinExistence type="inferred from homology"/>
<dbReference type="InterPro" id="IPR029044">
    <property type="entry name" value="Nucleotide-diphossugar_trans"/>
</dbReference>
<dbReference type="Gene3D" id="3.90.550.10">
    <property type="entry name" value="Spore Coat Polysaccharide Biosynthesis Protein SpsA, Chain A"/>
    <property type="match status" value="1"/>
</dbReference>
<feature type="domain" description="Mannose-1-phosphate guanyltransferase C-terminal" evidence="3">
    <location>
        <begin position="263"/>
        <end position="352"/>
    </location>
</feature>
<comment type="similarity">
    <text evidence="1">Belongs to the transferase hexapeptide repeat family.</text>
</comment>
<reference evidence="4 5" key="1">
    <citation type="submission" date="2019-10" db="EMBL/GenBank/DDBJ databases">
        <title>Rubrobacter sp nov SCSIO 52090 isolated from a deep-sea sediment in the South China Sea.</title>
        <authorList>
            <person name="Chen R.W."/>
        </authorList>
    </citation>
    <scope>NUCLEOTIDE SEQUENCE [LARGE SCALE GENOMIC DNA]</scope>
    <source>
        <strain evidence="4 5">SCSIO 52909</strain>
    </source>
</reference>
<dbReference type="PANTHER" id="PTHR22572">
    <property type="entry name" value="SUGAR-1-PHOSPHATE GUANYL TRANSFERASE"/>
    <property type="match status" value="1"/>
</dbReference>